<evidence type="ECO:0000313" key="5">
    <source>
        <dbReference type="Proteomes" id="UP000032336"/>
    </source>
</evidence>
<accession>A0A0D8FQ65</accession>
<dbReference type="RefSeq" id="WP_052566514.1">
    <property type="nucleotide sequence ID" value="NZ_JQKF01000050.1"/>
</dbReference>
<dbReference type="PANTHER" id="PTHR43877:SF2">
    <property type="entry name" value="AMINOALKYLPHOSPHONATE N-ACETYLTRANSFERASE-RELATED"/>
    <property type="match status" value="1"/>
</dbReference>
<proteinExistence type="predicted"/>
<gene>
    <name evidence="4" type="primary">mshD7</name>
    <name evidence="4" type="ORF">FEAC_28600</name>
</gene>
<keyword evidence="5" id="KW-1185">Reference proteome</keyword>
<keyword evidence="2 4" id="KW-0012">Acyltransferase</keyword>
<dbReference type="Proteomes" id="UP000032336">
    <property type="component" value="Unassembled WGS sequence"/>
</dbReference>
<dbReference type="Pfam" id="PF00583">
    <property type="entry name" value="Acetyltransf_1"/>
    <property type="match status" value="1"/>
</dbReference>
<dbReference type="InterPro" id="IPR050832">
    <property type="entry name" value="Bact_Acetyltransf"/>
</dbReference>
<evidence type="ECO:0000313" key="4">
    <source>
        <dbReference type="EMBL" id="KJE75418.1"/>
    </source>
</evidence>
<keyword evidence="1 4" id="KW-0808">Transferase</keyword>
<sequence length="159" mass="17518">MTYRILPRNASHLTECITVLAEIHEQDDYPVVWPSDPIAWLTGEQFLGAWVALDGNTLLGHVGLKFSQLSDGTEVGEIFRLFVAPKVRGSGVGKALLEYGVNELRLRGLLPTLRVVVEIGQVAAIYEHLGWRLHSSRRATHGPLASQGFTIATYVLEAD</sequence>
<organism evidence="4 5">
    <name type="scientific">Ferrimicrobium acidiphilum DSM 19497</name>
    <dbReference type="NCBI Taxonomy" id="1121877"/>
    <lineage>
        <taxon>Bacteria</taxon>
        <taxon>Bacillati</taxon>
        <taxon>Actinomycetota</taxon>
        <taxon>Acidimicrobiia</taxon>
        <taxon>Acidimicrobiales</taxon>
        <taxon>Acidimicrobiaceae</taxon>
        <taxon>Ferrimicrobium</taxon>
    </lineage>
</organism>
<dbReference type="InterPro" id="IPR000182">
    <property type="entry name" value="GNAT_dom"/>
</dbReference>
<dbReference type="AlphaFoldDB" id="A0A0D8FQ65"/>
<comment type="caution">
    <text evidence="4">The sequence shown here is derived from an EMBL/GenBank/DDBJ whole genome shotgun (WGS) entry which is preliminary data.</text>
</comment>
<dbReference type="PANTHER" id="PTHR43877">
    <property type="entry name" value="AMINOALKYLPHOSPHONATE N-ACETYLTRANSFERASE-RELATED-RELATED"/>
    <property type="match status" value="1"/>
</dbReference>
<dbReference type="eggNOG" id="COG0456">
    <property type="taxonomic scope" value="Bacteria"/>
</dbReference>
<dbReference type="SUPFAM" id="SSF55729">
    <property type="entry name" value="Acyl-CoA N-acyltransferases (Nat)"/>
    <property type="match status" value="1"/>
</dbReference>
<dbReference type="GeneID" id="78373829"/>
<dbReference type="CDD" id="cd04301">
    <property type="entry name" value="NAT_SF"/>
    <property type="match status" value="1"/>
</dbReference>
<evidence type="ECO:0000256" key="1">
    <source>
        <dbReference type="ARBA" id="ARBA00022679"/>
    </source>
</evidence>
<name>A0A0D8FQ65_9ACTN</name>
<evidence type="ECO:0000259" key="3">
    <source>
        <dbReference type="PROSITE" id="PS51186"/>
    </source>
</evidence>
<dbReference type="EMBL" id="JXUW01000043">
    <property type="protein sequence ID" value="KJE75418.1"/>
    <property type="molecule type" value="Genomic_DNA"/>
</dbReference>
<protein>
    <submittedName>
        <fullName evidence="4">Mycothiol acetyltransferase</fullName>
        <ecNumber evidence="4">2.3.1.189</ecNumber>
    </submittedName>
</protein>
<dbReference type="STRING" id="1121877.FEAC_28600"/>
<evidence type="ECO:0000256" key="2">
    <source>
        <dbReference type="ARBA" id="ARBA00023315"/>
    </source>
</evidence>
<dbReference type="PROSITE" id="PS51186">
    <property type="entry name" value="GNAT"/>
    <property type="match status" value="1"/>
</dbReference>
<dbReference type="OrthoDB" id="4458954at2"/>
<dbReference type="InterPro" id="IPR016181">
    <property type="entry name" value="Acyl_CoA_acyltransferase"/>
</dbReference>
<reference evidence="4 5" key="1">
    <citation type="submission" date="2015-01" db="EMBL/GenBank/DDBJ databases">
        <title>Draft genome of the acidophilic iron oxidizer Ferrimicrobium acidiphilum strain T23.</title>
        <authorList>
            <person name="Poehlein A."/>
            <person name="Eisen S."/>
            <person name="Schloemann M."/>
            <person name="Johnson B.D."/>
            <person name="Daniel R."/>
            <person name="Muehling M."/>
        </authorList>
    </citation>
    <scope>NUCLEOTIDE SEQUENCE [LARGE SCALE GENOMIC DNA]</scope>
    <source>
        <strain evidence="4 5">T23</strain>
    </source>
</reference>
<dbReference type="GO" id="GO:0035447">
    <property type="term" value="F:mycothiol synthase activity"/>
    <property type="evidence" value="ECO:0007669"/>
    <property type="project" value="UniProtKB-EC"/>
</dbReference>
<dbReference type="Gene3D" id="3.40.630.30">
    <property type="match status" value="1"/>
</dbReference>
<feature type="domain" description="N-acetyltransferase" evidence="3">
    <location>
        <begin position="1"/>
        <end position="159"/>
    </location>
</feature>
<dbReference type="EC" id="2.3.1.189" evidence="4"/>